<protein>
    <submittedName>
        <fullName evidence="1">Uncharacterized protein</fullName>
    </submittedName>
</protein>
<comment type="caution">
    <text evidence="1">The sequence shown here is derived from an EMBL/GenBank/DDBJ whole genome shotgun (WGS) entry which is preliminary data.</text>
</comment>
<organism evidence="1 2">
    <name type="scientific">Larinioides sclopetarius</name>
    <dbReference type="NCBI Taxonomy" id="280406"/>
    <lineage>
        <taxon>Eukaryota</taxon>
        <taxon>Metazoa</taxon>
        <taxon>Ecdysozoa</taxon>
        <taxon>Arthropoda</taxon>
        <taxon>Chelicerata</taxon>
        <taxon>Arachnida</taxon>
        <taxon>Araneae</taxon>
        <taxon>Araneomorphae</taxon>
        <taxon>Entelegynae</taxon>
        <taxon>Araneoidea</taxon>
        <taxon>Araneidae</taxon>
        <taxon>Larinioides</taxon>
    </lineage>
</organism>
<name>A0AAV2A7Q9_9ARAC</name>
<reference evidence="1 2" key="1">
    <citation type="submission" date="2024-04" db="EMBL/GenBank/DDBJ databases">
        <authorList>
            <person name="Rising A."/>
            <person name="Reimegard J."/>
            <person name="Sonavane S."/>
            <person name="Akerstrom W."/>
            <person name="Nylinder S."/>
            <person name="Hedman E."/>
            <person name="Kallberg Y."/>
        </authorList>
    </citation>
    <scope>NUCLEOTIDE SEQUENCE [LARGE SCALE GENOMIC DNA]</scope>
</reference>
<evidence type="ECO:0000313" key="2">
    <source>
        <dbReference type="Proteomes" id="UP001497382"/>
    </source>
</evidence>
<gene>
    <name evidence="1" type="ORF">LARSCL_LOCUS10556</name>
</gene>
<accession>A0AAV2A7Q9</accession>
<proteinExistence type="predicted"/>
<evidence type="ECO:0000313" key="1">
    <source>
        <dbReference type="EMBL" id="CAL1279722.1"/>
    </source>
</evidence>
<sequence length="36" mass="4336">MHSHPIGKDNAIFISMQTRQFSRRDKCVGIDFWWVK</sequence>
<dbReference type="EMBL" id="CAXIEN010000125">
    <property type="protein sequence ID" value="CAL1279722.1"/>
    <property type="molecule type" value="Genomic_DNA"/>
</dbReference>
<dbReference type="AlphaFoldDB" id="A0AAV2A7Q9"/>
<keyword evidence="2" id="KW-1185">Reference proteome</keyword>
<dbReference type="Proteomes" id="UP001497382">
    <property type="component" value="Unassembled WGS sequence"/>
</dbReference>